<protein>
    <recommendedName>
        <fullName evidence="6">Pseudouridine synthase</fullName>
        <ecNumber evidence="6">5.4.99.-</ecNumber>
    </recommendedName>
</protein>
<evidence type="ECO:0000259" key="7">
    <source>
        <dbReference type="Pfam" id="PF00849"/>
    </source>
</evidence>
<dbReference type="InterPro" id="IPR036986">
    <property type="entry name" value="S4_RNA-bd_sf"/>
</dbReference>
<dbReference type="PANTHER" id="PTHR21600">
    <property type="entry name" value="MITOCHONDRIAL RNA PSEUDOURIDINE SYNTHASE"/>
    <property type="match status" value="1"/>
</dbReference>
<dbReference type="NCBIfam" id="TIGR00005">
    <property type="entry name" value="rluA_subfam"/>
    <property type="match status" value="1"/>
</dbReference>
<feature type="active site" evidence="4">
    <location>
        <position position="140"/>
    </location>
</feature>
<dbReference type="EMBL" id="CP033896">
    <property type="protein sequence ID" value="AZA13924.1"/>
    <property type="molecule type" value="Genomic_DNA"/>
</dbReference>
<sequence precursor="true">MDRPVRCLPIPDGLDGMRVDAGLAKLFGISRTQAADLATAGDVSIDGVVVGKSDRLVADRLLTATLFPVERAEPEPMEVAGMDVLYADEDIIAVNKPVGVAAHPTVGWDGPTVTQGLAAAGYRISTSGPPERKGIVQRLDVGTSGVMVLAASERAYTVLKRAFKYRTVEKTYHALVQGHPDPTVGTIEAPIGRHPGAGWRFAVVEDGKHAVTHYTTMEAFQEATLVEIHLETGRTHQIRVHFSALHHPCCGDPMYGSDPQLNKRLGLNRQWLHATSLTFHHPADGREMTITSPYPADLQHALDVLRGEK</sequence>
<dbReference type="InterPro" id="IPR006145">
    <property type="entry name" value="PsdUridine_synth_RsuA/RluA"/>
</dbReference>
<evidence type="ECO:0000256" key="2">
    <source>
        <dbReference type="ARBA" id="ARBA00010876"/>
    </source>
</evidence>
<dbReference type="InterPro" id="IPR020103">
    <property type="entry name" value="PsdUridine_synth_cat_dom_sf"/>
</dbReference>
<dbReference type="GO" id="GO:0140098">
    <property type="term" value="F:catalytic activity, acting on RNA"/>
    <property type="evidence" value="ECO:0007669"/>
    <property type="project" value="UniProtKB-ARBA"/>
</dbReference>
<organism evidence="8 9">
    <name type="scientific">Corynebacterium choanae</name>
    <dbReference type="NCBI Taxonomy" id="1862358"/>
    <lineage>
        <taxon>Bacteria</taxon>
        <taxon>Bacillati</taxon>
        <taxon>Actinomycetota</taxon>
        <taxon>Actinomycetes</taxon>
        <taxon>Mycobacteriales</taxon>
        <taxon>Corynebacteriaceae</taxon>
        <taxon>Corynebacterium</taxon>
    </lineage>
</organism>
<evidence type="ECO:0000313" key="8">
    <source>
        <dbReference type="EMBL" id="AZA13924.1"/>
    </source>
</evidence>
<dbReference type="Gene3D" id="3.10.290.10">
    <property type="entry name" value="RNA-binding S4 domain"/>
    <property type="match status" value="1"/>
</dbReference>
<evidence type="ECO:0000256" key="5">
    <source>
        <dbReference type="PROSITE-ProRule" id="PRU00182"/>
    </source>
</evidence>
<dbReference type="AlphaFoldDB" id="A0A3G6JCN9"/>
<keyword evidence="3 6" id="KW-0413">Isomerase</keyword>
<name>A0A3G6JCN9_9CORY</name>
<dbReference type="GO" id="GO:0009982">
    <property type="term" value="F:pseudouridine synthase activity"/>
    <property type="evidence" value="ECO:0007669"/>
    <property type="project" value="InterPro"/>
</dbReference>
<dbReference type="PROSITE" id="PS50889">
    <property type="entry name" value="S4"/>
    <property type="match status" value="1"/>
</dbReference>
<dbReference type="KEGG" id="ccho:CCHOA_07660"/>
<dbReference type="CDD" id="cd00165">
    <property type="entry name" value="S4"/>
    <property type="match status" value="1"/>
</dbReference>
<comment type="similarity">
    <text evidence="2 6">Belongs to the pseudouridine synthase RluA family.</text>
</comment>
<gene>
    <name evidence="8" type="primary">rluD</name>
    <name evidence="8" type="ORF">CCHOA_07660</name>
</gene>
<comment type="catalytic activity">
    <reaction evidence="1 6">
        <text>a uridine in RNA = a pseudouridine in RNA</text>
        <dbReference type="Rhea" id="RHEA:48348"/>
        <dbReference type="Rhea" id="RHEA-COMP:12068"/>
        <dbReference type="Rhea" id="RHEA-COMP:12069"/>
        <dbReference type="ChEBI" id="CHEBI:65314"/>
        <dbReference type="ChEBI" id="CHEBI:65315"/>
    </reaction>
</comment>
<evidence type="ECO:0000256" key="6">
    <source>
        <dbReference type="RuleBase" id="RU362028"/>
    </source>
</evidence>
<comment type="function">
    <text evidence="6">Responsible for synthesis of pseudouridine from uracil.</text>
</comment>
<accession>A0A3G6JCN9</accession>
<keyword evidence="9" id="KW-1185">Reference proteome</keyword>
<dbReference type="CDD" id="cd02869">
    <property type="entry name" value="PseudoU_synth_RluA_like"/>
    <property type="match status" value="1"/>
</dbReference>
<proteinExistence type="inferred from homology"/>
<dbReference type="PANTHER" id="PTHR21600:SF44">
    <property type="entry name" value="RIBOSOMAL LARGE SUBUNIT PSEUDOURIDINE SYNTHASE D"/>
    <property type="match status" value="1"/>
</dbReference>
<dbReference type="GO" id="GO:0000455">
    <property type="term" value="P:enzyme-directed rRNA pseudouridine synthesis"/>
    <property type="evidence" value="ECO:0007669"/>
    <property type="project" value="TreeGrafter"/>
</dbReference>
<dbReference type="Pfam" id="PF00849">
    <property type="entry name" value="PseudoU_synth_2"/>
    <property type="match status" value="1"/>
</dbReference>
<dbReference type="SUPFAM" id="SSF55120">
    <property type="entry name" value="Pseudouridine synthase"/>
    <property type="match status" value="1"/>
</dbReference>
<evidence type="ECO:0000256" key="3">
    <source>
        <dbReference type="ARBA" id="ARBA00023235"/>
    </source>
</evidence>
<dbReference type="InterPro" id="IPR050188">
    <property type="entry name" value="RluA_PseudoU_synthase"/>
</dbReference>
<evidence type="ECO:0000313" key="9">
    <source>
        <dbReference type="Proteomes" id="UP000269019"/>
    </source>
</evidence>
<dbReference type="PROSITE" id="PS01129">
    <property type="entry name" value="PSI_RLU"/>
    <property type="match status" value="1"/>
</dbReference>
<dbReference type="GO" id="GO:0003723">
    <property type="term" value="F:RNA binding"/>
    <property type="evidence" value="ECO:0007669"/>
    <property type="project" value="UniProtKB-KW"/>
</dbReference>
<reference evidence="8 9" key="1">
    <citation type="submission" date="2018-11" db="EMBL/GenBank/DDBJ databases">
        <authorList>
            <person name="Kleinhagauer T."/>
            <person name="Glaeser S.P."/>
            <person name="Spergser J."/>
            <person name="Ruckert C."/>
            <person name="Kaempfer P."/>
            <person name="Busse H.-J."/>
        </authorList>
    </citation>
    <scope>NUCLEOTIDE SEQUENCE [LARGE SCALE GENOMIC DNA]</scope>
    <source>
        <strain evidence="8 9">200CH</strain>
    </source>
</reference>
<dbReference type="Proteomes" id="UP000269019">
    <property type="component" value="Chromosome"/>
</dbReference>
<evidence type="ECO:0000256" key="4">
    <source>
        <dbReference type="PIRSR" id="PIRSR606225-1"/>
    </source>
</evidence>
<dbReference type="Gene3D" id="3.30.2350.10">
    <property type="entry name" value="Pseudouridine synthase"/>
    <property type="match status" value="1"/>
</dbReference>
<dbReference type="InterPro" id="IPR006224">
    <property type="entry name" value="PsdUridine_synth_RluA-like_CS"/>
</dbReference>
<evidence type="ECO:0000256" key="1">
    <source>
        <dbReference type="ARBA" id="ARBA00000073"/>
    </source>
</evidence>
<dbReference type="InterPro" id="IPR006225">
    <property type="entry name" value="PsdUridine_synth_RluC/D"/>
</dbReference>
<dbReference type="SUPFAM" id="SSF55174">
    <property type="entry name" value="Alpha-L RNA-binding motif"/>
    <property type="match status" value="1"/>
</dbReference>
<dbReference type="EC" id="5.4.99.-" evidence="6"/>
<feature type="domain" description="Pseudouridine synthase RsuA/RluA-like" evidence="7">
    <location>
        <begin position="90"/>
        <end position="244"/>
    </location>
</feature>
<keyword evidence="5" id="KW-0694">RNA-binding</keyword>